<dbReference type="AlphaFoldDB" id="A0A7I9V5X7"/>
<feature type="compositionally biased region" description="Basic and acidic residues" evidence="1">
    <location>
        <begin position="88"/>
        <end position="112"/>
    </location>
</feature>
<evidence type="ECO:0000256" key="1">
    <source>
        <dbReference type="SAM" id="MobiDB-lite"/>
    </source>
</evidence>
<protein>
    <recommendedName>
        <fullName evidence="4">Pullulanase</fullName>
    </recommendedName>
</protein>
<reference evidence="3" key="1">
    <citation type="submission" date="2019-06" db="EMBL/GenBank/DDBJ databases">
        <title>Gordonia isolated from sludge of a wastewater treatment plant.</title>
        <authorList>
            <person name="Tamura T."/>
            <person name="Aoyama K."/>
            <person name="Kang Y."/>
            <person name="Saito S."/>
            <person name="Akiyama N."/>
            <person name="Yazawa K."/>
            <person name="Gonoi T."/>
            <person name="Mikami Y."/>
        </authorList>
    </citation>
    <scope>NUCLEOTIDE SEQUENCE [LARGE SCALE GENOMIC DNA]</scope>
    <source>
        <strain evidence="3">NBRC 107696</strain>
    </source>
</reference>
<comment type="caution">
    <text evidence="2">The sequence shown here is derived from an EMBL/GenBank/DDBJ whole genome shotgun (WGS) entry which is preliminary data.</text>
</comment>
<name>A0A7I9V5X7_9ACTN</name>
<proteinExistence type="predicted"/>
<evidence type="ECO:0008006" key="4">
    <source>
        <dbReference type="Google" id="ProtNLM"/>
    </source>
</evidence>
<evidence type="ECO:0000313" key="3">
    <source>
        <dbReference type="Proteomes" id="UP000444960"/>
    </source>
</evidence>
<evidence type="ECO:0000313" key="2">
    <source>
        <dbReference type="EMBL" id="GEE00657.1"/>
    </source>
</evidence>
<accession>A0A7I9V5X7</accession>
<keyword evidence="3" id="KW-1185">Reference proteome</keyword>
<dbReference type="OrthoDB" id="3700985at2"/>
<feature type="region of interest" description="Disordered" evidence="1">
    <location>
        <begin position="1"/>
        <end position="25"/>
    </location>
</feature>
<feature type="region of interest" description="Disordered" evidence="1">
    <location>
        <begin position="65"/>
        <end position="130"/>
    </location>
</feature>
<dbReference type="EMBL" id="BJOV01000002">
    <property type="protein sequence ID" value="GEE00657.1"/>
    <property type="molecule type" value="Genomic_DNA"/>
</dbReference>
<gene>
    <name evidence="2" type="ORF">nbrc107696_11030</name>
</gene>
<dbReference type="Proteomes" id="UP000444960">
    <property type="component" value="Unassembled WGS sequence"/>
</dbReference>
<dbReference type="RefSeq" id="WP_161894510.1">
    <property type="nucleotide sequence ID" value="NZ_BJOV01000002.1"/>
</dbReference>
<sequence>MDPVIDYGFGTGDGDPSSWRSPADLDLSGDGVLDAVSLDFDGDGLVDDAMWDTDSDGVADRAALDLDDDGRPEAVFADGGRGLWERPMPPDEPVRRQRESALDSDGDGRDDTVLVDADGDGYADSYRPVG</sequence>
<organism evidence="2 3">
    <name type="scientific">Gordonia spumicola</name>
    <dbReference type="NCBI Taxonomy" id="589161"/>
    <lineage>
        <taxon>Bacteria</taxon>
        <taxon>Bacillati</taxon>
        <taxon>Actinomycetota</taxon>
        <taxon>Actinomycetes</taxon>
        <taxon>Mycobacteriales</taxon>
        <taxon>Gordoniaceae</taxon>
        <taxon>Gordonia</taxon>
    </lineage>
</organism>